<dbReference type="SMART" id="SM00703">
    <property type="entry name" value="NRF"/>
    <property type="match status" value="1"/>
</dbReference>
<keyword evidence="2" id="KW-0732">Signal</keyword>
<evidence type="ECO:0000259" key="3">
    <source>
        <dbReference type="SMART" id="SM00703"/>
    </source>
</evidence>
<evidence type="ECO:0000256" key="2">
    <source>
        <dbReference type="SAM" id="SignalP"/>
    </source>
</evidence>
<sequence>MFVNFIFIFVLQVVVRCSEIDIFPRMPITVEKSENVVCSEESKQYLDNLNNFTLWAHEMRDASAPSAISVLRGSGFNLGNLEQCLTANAPFPTQYCLAVIVANIPKTKSPRDIYSLEFDPNENIINKLYVYEDETKAPRNVVRMGWCIPASCSPNDAQNSLNNYLQRYDHPLKKENVSFSATVPQILCQSSNKVPELDLVDISFCILTITLLLLVVLATILDYNGYQNTEKKLSSTTLLLAFSAIKNFRGLSKADESEKPLKIFYGMKTISLFMVIAGHRFALFAGSPMITYDSIEEHFRTTVYSALYHGDLFVDTFFFIGGLLVTYIVLGLIDKKMFKPGLIILNRYLRLTPSYAFVIFFQATMLYHTGTGALWEPIVGQERKDCRQNWWTGILYISNLVNSDHMCITQSWYLPCDFHYFLLALLLVYLLKKNKKIGFVGIALSCTLTMIVTFYLIYANERPAFLRFLLNFLAGPKLFIDFQLTYIKTYTRGLPYFVGICGGYIYYTVKGVDFSISKFRSTILLFSSYGLLCFLLFTGIIFYDPYHQYNVLESSFYGTTFRFLWAIGTFGFIYAISFGPHGIIYNFLSWIVFIPLSKLSYGAYLCHMGFQLRDIASTVNPRKFVMFDVFLQWIGDTVWAYMFSFLLYLMIEEPMKNIFKTILFKNRGNKSNSNLPAEVDIKLENNKL</sequence>
<dbReference type="PANTHER" id="PTHR11161:SF71">
    <property type="entry name" value="NOSE RESISTANT-TO-FLUOXETINE PROTEIN N-TERMINAL DOMAIN-CONTAINING PROTEIN"/>
    <property type="match status" value="1"/>
</dbReference>
<keyword evidence="1" id="KW-0812">Transmembrane</keyword>
<dbReference type="InterPro" id="IPR002656">
    <property type="entry name" value="Acyl_transf_3_dom"/>
</dbReference>
<evidence type="ECO:0000313" key="5">
    <source>
        <dbReference type="Proteomes" id="UP001153636"/>
    </source>
</evidence>
<dbReference type="OrthoDB" id="6585993at2759"/>
<dbReference type="InterPro" id="IPR006621">
    <property type="entry name" value="Nose-resist-to-fluoxetine_N"/>
</dbReference>
<feature type="transmembrane region" description="Helical" evidence="1">
    <location>
        <begin position="521"/>
        <end position="543"/>
    </location>
</feature>
<dbReference type="Pfam" id="PF01757">
    <property type="entry name" value="Acyl_transf_3"/>
    <property type="match status" value="1"/>
</dbReference>
<feature type="transmembrane region" description="Helical" evidence="1">
    <location>
        <begin position="312"/>
        <end position="333"/>
    </location>
</feature>
<keyword evidence="1" id="KW-0472">Membrane</keyword>
<feature type="transmembrane region" description="Helical" evidence="1">
    <location>
        <begin position="354"/>
        <end position="375"/>
    </location>
</feature>
<feature type="transmembrane region" description="Helical" evidence="1">
    <location>
        <begin position="555"/>
        <end position="575"/>
    </location>
</feature>
<dbReference type="AlphaFoldDB" id="A0A9P0D6K9"/>
<feature type="transmembrane region" description="Helical" evidence="1">
    <location>
        <begin position="630"/>
        <end position="651"/>
    </location>
</feature>
<dbReference type="EMBL" id="OV651818">
    <property type="protein sequence ID" value="CAH1112391.1"/>
    <property type="molecule type" value="Genomic_DNA"/>
</dbReference>
<feature type="chain" id="PRO_5040320926" description="Nose resistant-to-fluoxetine protein N-terminal domain-containing protein" evidence="2">
    <location>
        <begin position="18"/>
        <end position="688"/>
    </location>
</feature>
<proteinExistence type="predicted"/>
<dbReference type="Proteomes" id="UP001153636">
    <property type="component" value="Chromosome 6"/>
</dbReference>
<dbReference type="GO" id="GO:0016747">
    <property type="term" value="F:acyltransferase activity, transferring groups other than amino-acyl groups"/>
    <property type="evidence" value="ECO:0007669"/>
    <property type="project" value="InterPro"/>
</dbReference>
<feature type="transmembrane region" description="Helical" evidence="1">
    <location>
        <begin position="199"/>
        <end position="221"/>
    </location>
</feature>
<keyword evidence="1" id="KW-1133">Transmembrane helix</keyword>
<feature type="transmembrane region" description="Helical" evidence="1">
    <location>
        <begin position="493"/>
        <end position="509"/>
    </location>
</feature>
<dbReference type="PANTHER" id="PTHR11161">
    <property type="entry name" value="O-ACYLTRANSFERASE"/>
    <property type="match status" value="1"/>
</dbReference>
<evidence type="ECO:0000256" key="1">
    <source>
        <dbReference type="SAM" id="Phobius"/>
    </source>
</evidence>
<feature type="transmembrane region" description="Helical" evidence="1">
    <location>
        <begin position="412"/>
        <end position="431"/>
    </location>
</feature>
<reference evidence="4" key="1">
    <citation type="submission" date="2022-01" db="EMBL/GenBank/DDBJ databases">
        <authorList>
            <person name="King R."/>
        </authorList>
    </citation>
    <scope>NUCLEOTIDE SEQUENCE</scope>
</reference>
<keyword evidence="5" id="KW-1185">Reference proteome</keyword>
<feature type="transmembrane region" description="Helical" evidence="1">
    <location>
        <begin position="269"/>
        <end position="292"/>
    </location>
</feature>
<feature type="domain" description="Nose resistant-to-fluoxetine protein N-terminal" evidence="3">
    <location>
        <begin position="35"/>
        <end position="178"/>
    </location>
</feature>
<feature type="transmembrane region" description="Helical" evidence="1">
    <location>
        <begin position="587"/>
        <end position="610"/>
    </location>
</feature>
<organism evidence="4 5">
    <name type="scientific">Psylliodes chrysocephalus</name>
    <dbReference type="NCBI Taxonomy" id="3402493"/>
    <lineage>
        <taxon>Eukaryota</taxon>
        <taxon>Metazoa</taxon>
        <taxon>Ecdysozoa</taxon>
        <taxon>Arthropoda</taxon>
        <taxon>Hexapoda</taxon>
        <taxon>Insecta</taxon>
        <taxon>Pterygota</taxon>
        <taxon>Neoptera</taxon>
        <taxon>Endopterygota</taxon>
        <taxon>Coleoptera</taxon>
        <taxon>Polyphaga</taxon>
        <taxon>Cucujiformia</taxon>
        <taxon>Chrysomeloidea</taxon>
        <taxon>Chrysomelidae</taxon>
        <taxon>Galerucinae</taxon>
        <taxon>Alticini</taxon>
        <taxon>Psylliodes</taxon>
    </lineage>
</organism>
<feature type="signal peptide" evidence="2">
    <location>
        <begin position="1"/>
        <end position="17"/>
    </location>
</feature>
<feature type="transmembrane region" description="Helical" evidence="1">
    <location>
        <begin position="438"/>
        <end position="458"/>
    </location>
</feature>
<protein>
    <recommendedName>
        <fullName evidence="3">Nose resistant-to-fluoxetine protein N-terminal domain-containing protein</fullName>
    </recommendedName>
</protein>
<name>A0A9P0D6K9_9CUCU</name>
<accession>A0A9P0D6K9</accession>
<gene>
    <name evidence="4" type="ORF">PSYICH_LOCUS12465</name>
</gene>
<dbReference type="InterPro" id="IPR052728">
    <property type="entry name" value="O2_lipid_transport_reg"/>
</dbReference>
<evidence type="ECO:0000313" key="4">
    <source>
        <dbReference type="EMBL" id="CAH1112391.1"/>
    </source>
</evidence>
<dbReference type="Pfam" id="PF20146">
    <property type="entry name" value="NRF"/>
    <property type="match status" value="1"/>
</dbReference>